<evidence type="ECO:0000256" key="1">
    <source>
        <dbReference type="SAM" id="SignalP"/>
    </source>
</evidence>
<dbReference type="RefSeq" id="WP_317329757.1">
    <property type="nucleotide sequence ID" value="NZ_JAWJZA010000002.1"/>
</dbReference>
<gene>
    <name evidence="2" type="ORF">RVY80_04170</name>
</gene>
<name>A0ABU3Z800_9FIRM</name>
<keyword evidence="1" id="KW-0732">Signal</keyword>
<protein>
    <submittedName>
        <fullName evidence="2">Uncharacterized protein</fullName>
    </submittedName>
</protein>
<dbReference type="Proteomes" id="UP001272515">
    <property type="component" value="Unassembled WGS sequence"/>
</dbReference>
<sequence>MKRTLMIKALVLSALGTMPLQVLAAEHTIITGTEFDTVLAATTHTASLTSTGITAVEGNIISNNTVTANGTLHGGGMVGVS</sequence>
<evidence type="ECO:0000313" key="2">
    <source>
        <dbReference type="EMBL" id="MDV5088043.1"/>
    </source>
</evidence>
<feature type="signal peptide" evidence="1">
    <location>
        <begin position="1"/>
        <end position="24"/>
    </location>
</feature>
<organism evidence="2 3">
    <name type="scientific">Veillonella absiana</name>
    <dbReference type="NCBI Taxonomy" id="3079305"/>
    <lineage>
        <taxon>Bacteria</taxon>
        <taxon>Bacillati</taxon>
        <taxon>Bacillota</taxon>
        <taxon>Negativicutes</taxon>
        <taxon>Veillonellales</taxon>
        <taxon>Veillonellaceae</taxon>
        <taxon>Veillonella</taxon>
    </lineage>
</organism>
<comment type="caution">
    <text evidence="2">The sequence shown here is derived from an EMBL/GenBank/DDBJ whole genome shotgun (WGS) entry which is preliminary data.</text>
</comment>
<proteinExistence type="predicted"/>
<keyword evidence="3" id="KW-1185">Reference proteome</keyword>
<feature type="chain" id="PRO_5045804304" evidence="1">
    <location>
        <begin position="25"/>
        <end position="81"/>
    </location>
</feature>
<dbReference type="EMBL" id="JAWJZB010000004">
    <property type="protein sequence ID" value="MDV5088043.1"/>
    <property type="molecule type" value="Genomic_DNA"/>
</dbReference>
<accession>A0ABU3Z800</accession>
<evidence type="ECO:0000313" key="3">
    <source>
        <dbReference type="Proteomes" id="UP001272515"/>
    </source>
</evidence>
<reference evidence="2 3" key="1">
    <citation type="submission" date="2023-10" db="EMBL/GenBank/DDBJ databases">
        <title>Veillonella sp. nov., isolated from a pig farm feces dump.</title>
        <authorList>
            <person name="Chang Y.-H."/>
        </authorList>
    </citation>
    <scope>NUCLEOTIDE SEQUENCE [LARGE SCALE GENOMIC DNA]</scope>
    <source>
        <strain evidence="2 3">YH-vei2233</strain>
    </source>
</reference>